<organism evidence="2 3">
    <name type="scientific">Gigaspora margarita</name>
    <dbReference type="NCBI Taxonomy" id="4874"/>
    <lineage>
        <taxon>Eukaryota</taxon>
        <taxon>Fungi</taxon>
        <taxon>Fungi incertae sedis</taxon>
        <taxon>Mucoromycota</taxon>
        <taxon>Glomeromycotina</taxon>
        <taxon>Glomeromycetes</taxon>
        <taxon>Diversisporales</taxon>
        <taxon>Gigasporaceae</taxon>
        <taxon>Gigaspora</taxon>
    </lineage>
</organism>
<keyword evidence="3" id="KW-1185">Reference proteome</keyword>
<sequence>SSLFIPMKSTVRDTKHMKSKVITTTKSTTGKTKLTKNQRQESELFTTTPSNNKRADERNTRMMPI</sequence>
<dbReference type="Proteomes" id="UP000789901">
    <property type="component" value="Unassembled WGS sequence"/>
</dbReference>
<evidence type="ECO:0000313" key="3">
    <source>
        <dbReference type="Proteomes" id="UP000789901"/>
    </source>
</evidence>
<reference evidence="2 3" key="1">
    <citation type="submission" date="2021-06" db="EMBL/GenBank/DDBJ databases">
        <authorList>
            <person name="Kallberg Y."/>
            <person name="Tangrot J."/>
            <person name="Rosling A."/>
        </authorList>
    </citation>
    <scope>NUCLEOTIDE SEQUENCE [LARGE SCALE GENOMIC DNA]</scope>
    <source>
        <strain evidence="2 3">120-4 pot B 10/14</strain>
    </source>
</reference>
<dbReference type="EMBL" id="CAJVQB010050334">
    <property type="protein sequence ID" value="CAG8834875.1"/>
    <property type="molecule type" value="Genomic_DNA"/>
</dbReference>
<evidence type="ECO:0000313" key="2">
    <source>
        <dbReference type="EMBL" id="CAG8834875.1"/>
    </source>
</evidence>
<accession>A0ABN7WLE8</accession>
<proteinExistence type="predicted"/>
<feature type="region of interest" description="Disordered" evidence="1">
    <location>
        <begin position="24"/>
        <end position="65"/>
    </location>
</feature>
<feature type="compositionally biased region" description="Basic and acidic residues" evidence="1">
    <location>
        <begin position="53"/>
        <end position="65"/>
    </location>
</feature>
<evidence type="ECO:0000256" key="1">
    <source>
        <dbReference type="SAM" id="MobiDB-lite"/>
    </source>
</evidence>
<feature type="compositionally biased region" description="Polar residues" evidence="1">
    <location>
        <begin position="43"/>
        <end position="52"/>
    </location>
</feature>
<name>A0ABN7WLE8_GIGMA</name>
<comment type="caution">
    <text evidence="2">The sequence shown here is derived from an EMBL/GenBank/DDBJ whole genome shotgun (WGS) entry which is preliminary data.</text>
</comment>
<protein>
    <submittedName>
        <fullName evidence="2">12263_t:CDS:1</fullName>
    </submittedName>
</protein>
<feature type="non-terminal residue" evidence="2">
    <location>
        <position position="1"/>
    </location>
</feature>
<gene>
    <name evidence="2" type="ORF">GMARGA_LOCUS32286</name>
</gene>